<dbReference type="Pfam" id="PF14382">
    <property type="entry name" value="ECR1_N"/>
    <property type="match status" value="1"/>
</dbReference>
<dbReference type="EMBL" id="JWZT01005480">
    <property type="protein sequence ID" value="KII60734.1"/>
    <property type="molecule type" value="Genomic_DNA"/>
</dbReference>
<comment type="caution">
    <text evidence="5">The sequence shown here is derived from an EMBL/GenBank/DDBJ whole genome shotgun (WGS) entry which is preliminary data.</text>
</comment>
<sequence length="205" mass="23289">MEQELVFPGEIVGKTDEFSPGENVYVRDHNILASRVGYVGFMSDKKKIISIHPASLYNPNATKFYESIHINALVICKVKSFTDFQCKVDIICVNGKPLISSYRGVIHLENIRPTFENEFTKAYHSFRVGDFVLGRVVGVVDNRSARERVLFLISTAEPELGVILCKSPFDADSFMIPFSWKEMICPVTHKKELRKVAKVIIKEDE</sequence>
<evidence type="ECO:0000313" key="5">
    <source>
        <dbReference type="EMBL" id="KII60734.1"/>
    </source>
</evidence>
<dbReference type="Proteomes" id="UP000031668">
    <property type="component" value="Unassembled WGS sequence"/>
</dbReference>
<proteinExistence type="predicted"/>
<protein>
    <submittedName>
        <fullName evidence="5">Exosome complex component CSL4</fullName>
    </submittedName>
</protein>
<dbReference type="EMBL" id="JWZT01005480">
    <property type="protein sequence ID" value="KII60732.1"/>
    <property type="molecule type" value="Genomic_DNA"/>
</dbReference>
<dbReference type="SUPFAM" id="SSF110324">
    <property type="entry name" value="Ribosomal L27 protein-like"/>
    <property type="match status" value="1"/>
</dbReference>
<name>A0A0C2M8U6_THEKT</name>
<dbReference type="GO" id="GO:0005730">
    <property type="term" value="C:nucleolus"/>
    <property type="evidence" value="ECO:0007669"/>
    <property type="project" value="UniProtKB-SubCell"/>
</dbReference>
<evidence type="ECO:0000256" key="2">
    <source>
        <dbReference type="ARBA" id="ARBA00022835"/>
    </source>
</evidence>
<dbReference type="GO" id="GO:0006396">
    <property type="term" value="P:RNA processing"/>
    <property type="evidence" value="ECO:0007669"/>
    <property type="project" value="InterPro"/>
</dbReference>
<dbReference type="GO" id="GO:0000176">
    <property type="term" value="C:nuclear exosome (RNase complex)"/>
    <property type="evidence" value="ECO:0007669"/>
    <property type="project" value="TreeGrafter"/>
</dbReference>
<evidence type="ECO:0000313" key="4">
    <source>
        <dbReference type="EMBL" id="KII60732.1"/>
    </source>
</evidence>
<dbReference type="OrthoDB" id="440760at2759"/>
<gene>
    <name evidence="4" type="ORF">RF11_10961</name>
    <name evidence="5" type="ORF">RF11_10963</name>
</gene>
<comment type="subcellular location">
    <subcellularLocation>
        <location evidence="1">Nucleus</location>
        <location evidence="1">Nucleolus</location>
    </subcellularLocation>
</comment>
<dbReference type="PANTHER" id="PTHR12686">
    <property type="entry name" value="3'-5' EXORIBONUCLEASE CSL4-RELATED"/>
    <property type="match status" value="1"/>
</dbReference>
<evidence type="ECO:0000313" key="6">
    <source>
        <dbReference type="Proteomes" id="UP000031668"/>
    </source>
</evidence>
<keyword evidence="2" id="KW-0271">Exosome</keyword>
<dbReference type="SUPFAM" id="SSF50249">
    <property type="entry name" value="Nucleic acid-binding proteins"/>
    <property type="match status" value="1"/>
</dbReference>
<evidence type="ECO:0000256" key="1">
    <source>
        <dbReference type="ARBA" id="ARBA00004604"/>
    </source>
</evidence>
<organism evidence="5 6">
    <name type="scientific">Thelohanellus kitauei</name>
    <name type="common">Myxosporean</name>
    <dbReference type="NCBI Taxonomy" id="669202"/>
    <lineage>
        <taxon>Eukaryota</taxon>
        <taxon>Metazoa</taxon>
        <taxon>Cnidaria</taxon>
        <taxon>Myxozoa</taxon>
        <taxon>Myxosporea</taxon>
        <taxon>Bivalvulida</taxon>
        <taxon>Platysporina</taxon>
        <taxon>Myxobolidae</taxon>
        <taxon>Thelohanellus</taxon>
    </lineage>
</organism>
<reference evidence="5 6" key="1">
    <citation type="journal article" date="2014" name="Genome Biol. Evol.">
        <title>The genome of the myxosporean Thelohanellus kitauei shows adaptations to nutrient acquisition within its fish host.</title>
        <authorList>
            <person name="Yang Y."/>
            <person name="Xiong J."/>
            <person name="Zhou Z."/>
            <person name="Huo F."/>
            <person name="Miao W."/>
            <person name="Ran C."/>
            <person name="Liu Y."/>
            <person name="Zhang J."/>
            <person name="Feng J."/>
            <person name="Wang M."/>
            <person name="Wang M."/>
            <person name="Wang L."/>
            <person name="Yao B."/>
        </authorList>
    </citation>
    <scope>NUCLEOTIDE SEQUENCE [LARGE SCALE GENOMIC DNA]</scope>
    <source>
        <strain evidence="5">Wuqing</strain>
    </source>
</reference>
<feature type="domain" description="Exosome complex component N-terminal" evidence="3">
    <location>
        <begin position="5"/>
        <end position="39"/>
    </location>
</feature>
<dbReference type="PANTHER" id="PTHR12686:SF8">
    <property type="entry name" value="EXOSOME COMPLEX COMPONENT CSL4"/>
    <property type="match status" value="1"/>
</dbReference>
<evidence type="ECO:0000259" key="3">
    <source>
        <dbReference type="Pfam" id="PF14382"/>
    </source>
</evidence>
<dbReference type="InterPro" id="IPR039771">
    <property type="entry name" value="Csl4"/>
</dbReference>
<dbReference type="AlphaFoldDB" id="A0A0C2M8U6"/>
<dbReference type="InterPro" id="IPR025721">
    <property type="entry name" value="Exosome_cplx_N_dom"/>
</dbReference>
<accession>A0A0C2M8U6</accession>
<dbReference type="Gene3D" id="2.40.50.100">
    <property type="match status" value="1"/>
</dbReference>
<dbReference type="Gene3D" id="2.40.50.140">
    <property type="entry name" value="Nucleic acid-binding proteins"/>
    <property type="match status" value="1"/>
</dbReference>
<dbReference type="GO" id="GO:0005737">
    <property type="term" value="C:cytoplasm"/>
    <property type="evidence" value="ECO:0007669"/>
    <property type="project" value="TreeGrafter"/>
</dbReference>
<keyword evidence="6" id="KW-1185">Reference proteome</keyword>
<dbReference type="InterPro" id="IPR012340">
    <property type="entry name" value="NA-bd_OB-fold"/>
</dbReference>